<dbReference type="Gene3D" id="1.10.510.10">
    <property type="entry name" value="Transferase(Phosphotransferase) domain 1"/>
    <property type="match status" value="2"/>
</dbReference>
<feature type="region of interest" description="Disordered" evidence="5">
    <location>
        <begin position="486"/>
        <end position="535"/>
    </location>
</feature>
<dbReference type="PANTHER" id="PTHR44329">
    <property type="entry name" value="SERINE/THREONINE-PROTEIN KINASE TNNI3K-RELATED"/>
    <property type="match status" value="1"/>
</dbReference>
<name>A0A0C9YI72_9AGAR</name>
<feature type="domain" description="Protein kinase" evidence="6">
    <location>
        <begin position="135"/>
        <end position="476"/>
    </location>
</feature>
<dbReference type="PROSITE" id="PS00108">
    <property type="entry name" value="PROTEIN_KINASE_ST"/>
    <property type="match status" value="1"/>
</dbReference>
<proteinExistence type="predicted"/>
<dbReference type="HOGENOM" id="CLU_257734_0_0_1"/>
<keyword evidence="2" id="KW-0547">Nucleotide-binding</keyword>
<dbReference type="InterPro" id="IPR008271">
    <property type="entry name" value="Ser/Thr_kinase_AS"/>
</dbReference>
<keyword evidence="1" id="KW-0808">Transferase</keyword>
<dbReference type="STRING" id="1095629.A0A0C9YI72"/>
<feature type="compositionally biased region" description="Basic and acidic residues" evidence="5">
    <location>
        <begin position="1229"/>
        <end position="1242"/>
    </location>
</feature>
<reference evidence="8" key="2">
    <citation type="submission" date="2015-01" db="EMBL/GenBank/DDBJ databases">
        <title>Evolutionary Origins and Diversification of the Mycorrhizal Mutualists.</title>
        <authorList>
            <consortium name="DOE Joint Genome Institute"/>
            <consortium name="Mycorrhizal Genomics Consortium"/>
            <person name="Kohler A."/>
            <person name="Kuo A."/>
            <person name="Nagy L.G."/>
            <person name="Floudas D."/>
            <person name="Copeland A."/>
            <person name="Barry K.W."/>
            <person name="Cichocki N."/>
            <person name="Veneault-Fourrey C."/>
            <person name="LaButti K."/>
            <person name="Lindquist E.A."/>
            <person name="Lipzen A."/>
            <person name="Lundell T."/>
            <person name="Morin E."/>
            <person name="Murat C."/>
            <person name="Riley R."/>
            <person name="Ohm R."/>
            <person name="Sun H."/>
            <person name="Tunlid A."/>
            <person name="Henrissat B."/>
            <person name="Grigoriev I.V."/>
            <person name="Hibbett D.S."/>
            <person name="Martin F."/>
        </authorList>
    </citation>
    <scope>NUCLEOTIDE SEQUENCE [LARGE SCALE GENOMIC DNA]</scope>
    <source>
        <strain evidence="8">LaAM-08-1</strain>
    </source>
</reference>
<reference evidence="7 8" key="1">
    <citation type="submission" date="2014-04" db="EMBL/GenBank/DDBJ databases">
        <authorList>
            <consortium name="DOE Joint Genome Institute"/>
            <person name="Kuo A."/>
            <person name="Kohler A."/>
            <person name="Nagy L.G."/>
            <person name="Floudas D."/>
            <person name="Copeland A."/>
            <person name="Barry K.W."/>
            <person name="Cichocki N."/>
            <person name="Veneault-Fourrey C."/>
            <person name="LaButti K."/>
            <person name="Lindquist E.A."/>
            <person name="Lipzen A."/>
            <person name="Lundell T."/>
            <person name="Morin E."/>
            <person name="Murat C."/>
            <person name="Sun H."/>
            <person name="Tunlid A."/>
            <person name="Henrissat B."/>
            <person name="Grigoriev I.V."/>
            <person name="Hibbett D.S."/>
            <person name="Martin F."/>
            <person name="Nordberg H.P."/>
            <person name="Cantor M.N."/>
            <person name="Hua S.X."/>
        </authorList>
    </citation>
    <scope>NUCLEOTIDE SEQUENCE [LARGE SCALE GENOMIC DNA]</scope>
    <source>
        <strain evidence="7 8">LaAM-08-1</strain>
    </source>
</reference>
<keyword evidence="4" id="KW-0067">ATP-binding</keyword>
<dbReference type="SMART" id="SM00220">
    <property type="entry name" value="S_TKc"/>
    <property type="match status" value="1"/>
</dbReference>
<evidence type="ECO:0000313" key="7">
    <source>
        <dbReference type="EMBL" id="KIK07753.1"/>
    </source>
</evidence>
<evidence type="ECO:0000313" key="8">
    <source>
        <dbReference type="Proteomes" id="UP000054477"/>
    </source>
</evidence>
<dbReference type="InterPro" id="IPR051681">
    <property type="entry name" value="Ser/Thr_Kinases-Pseudokinases"/>
</dbReference>
<dbReference type="OrthoDB" id="346907at2759"/>
<dbReference type="GO" id="GO:0004674">
    <property type="term" value="F:protein serine/threonine kinase activity"/>
    <property type="evidence" value="ECO:0007669"/>
    <property type="project" value="TreeGrafter"/>
</dbReference>
<dbReference type="InterPro" id="IPR000719">
    <property type="entry name" value="Prot_kinase_dom"/>
</dbReference>
<dbReference type="InterPro" id="IPR011009">
    <property type="entry name" value="Kinase-like_dom_sf"/>
</dbReference>
<organism evidence="7 8">
    <name type="scientific">Laccaria amethystina LaAM-08-1</name>
    <dbReference type="NCBI Taxonomy" id="1095629"/>
    <lineage>
        <taxon>Eukaryota</taxon>
        <taxon>Fungi</taxon>
        <taxon>Dikarya</taxon>
        <taxon>Basidiomycota</taxon>
        <taxon>Agaricomycotina</taxon>
        <taxon>Agaricomycetes</taxon>
        <taxon>Agaricomycetidae</taxon>
        <taxon>Agaricales</taxon>
        <taxon>Agaricineae</taxon>
        <taxon>Hydnangiaceae</taxon>
        <taxon>Laccaria</taxon>
    </lineage>
</organism>
<dbReference type="InterPro" id="IPR001245">
    <property type="entry name" value="Ser-Thr/Tyr_kinase_cat_dom"/>
</dbReference>
<feature type="region of interest" description="Disordered" evidence="5">
    <location>
        <begin position="1223"/>
        <end position="1244"/>
    </location>
</feature>
<evidence type="ECO:0000256" key="1">
    <source>
        <dbReference type="ARBA" id="ARBA00022679"/>
    </source>
</evidence>
<feature type="domain" description="Protein kinase" evidence="6">
    <location>
        <begin position="601"/>
        <end position="946"/>
    </location>
</feature>
<keyword evidence="3" id="KW-0418">Kinase</keyword>
<protein>
    <submittedName>
        <fullName evidence="7">Unplaced genomic scaffold K443scaffold_10, whole genome shotgun sequence</fullName>
    </submittedName>
</protein>
<dbReference type="Proteomes" id="UP000054477">
    <property type="component" value="Unassembled WGS sequence"/>
</dbReference>
<dbReference type="PROSITE" id="PS50011">
    <property type="entry name" value="PROTEIN_KINASE_DOM"/>
    <property type="match status" value="2"/>
</dbReference>
<accession>A0A0C9YI72</accession>
<evidence type="ECO:0000256" key="3">
    <source>
        <dbReference type="ARBA" id="ARBA00022777"/>
    </source>
</evidence>
<evidence type="ECO:0000256" key="4">
    <source>
        <dbReference type="ARBA" id="ARBA00022840"/>
    </source>
</evidence>
<feature type="region of interest" description="Disordered" evidence="5">
    <location>
        <begin position="1022"/>
        <end position="1044"/>
    </location>
</feature>
<gene>
    <name evidence="7" type="ORF">K443DRAFT_128871</name>
</gene>
<evidence type="ECO:0000256" key="5">
    <source>
        <dbReference type="SAM" id="MobiDB-lite"/>
    </source>
</evidence>
<sequence>MTWGSARQARSLDAPDAVEYLKRVKQHFAGDSVALATLLRRIRSWIETESTNPVFEQSAIAIACTLRTSPPLLHGFNSLLKKGYRIEFSNQVEIVDLFVWATPAAATIWSFSGSNVPNPGSAAELRGLLSLDQELEHLVSLDHGKYGDEYLTCLSQLLQFTMDDTATDTDPATTSRCRRKALRFLRQLAIKRSILPPSLFLNNLKREGSNGVQHAVGGGAFADIYKDRIQGTVFCFRVLQVLVWRQLKHPNILPFIGASTELFSPRFCFISLWMDRGDIMSYLKQNPHHDRFAAVCQIVDGVEYLHTLDPPVTHKDIKGANVLVTDEGICCLADFGLSSIFDSQRVDKSPGLQGSICWLAPELMQPIYTGKPPLSDLPNSAAVMLKVLMQKQRAPLPPEGTWTYEEQQLWVLVGQSWAENPAERYEIRKIKNFLKDLVCDKILEGSQGGSPSPSPSPETDSASEAARDLDSVRIWLDGELNGHSVGRTPSFTDNHFDFKTPPRSRRSPTASQVDSGHRKQYACEDPSPYDTPASDLGGSGLHAAYTQATPERFDWVLAMIGSTLMCNFSNLRIISLATPRIGIFKLRLSSRMSASMNSIHVQSLNTSGSIAYLECLKSTLSELNADPTPLFHLLFDVVWRDRNSLKIAHLIAEIASSLPSSPQLLRGLNIVLPKGFQVEINADLRDQFDFFVLVTPIVSRIMLVSGLKVPSPETNHELRSLLSEPQGINKLLEIEARPAWFSAISQLLQNGIYTGKLGNKPICIKALRIKSLVGLRFCLISPWMSNGNIMSYLSQHPDHDRFVSANILVNDKGVCYLADFGLASVAQSQRLDSSTGGIAGSMCWLAPEFLGPDSTSDQDEKPRDIYAFACTIYEIFTGKPPFHDRGHGALFAILRGEWPALPPPGVWSTEEKNMWALVAKAWTPNPTERMKIREIKNALQGARTSLEESTSTGADEGRQLTVDNENIVKARAWLEKELSNPATGDAVVEPFTPLIEGVGTPDFRDTRESSALGSLTQLCFGRRESQDLNSKGPTRRSPSTPSPLHLDLWNVRYTHGLATPISPSPLPLNPHAVPFAPSVTVPPLATTESLLEQPRNSSNAATGEDSTHFFQIVTPLSTPTLLRTPILTPGLPFKINSKGRPETHIQPRLVPFRLKPTSPAFVSSAGLNRNSLSINIPSVTPPSNICDILQSHPPTPVSPPTTSRKDDVVFDCSALCPSLTTYPPFGESAENREQSRCSKQEPSDVPISAAAGVELLSQSLTTTFIDSNTRSGVRKLSVEAEAFFPMASRSPTAPSPVMEAEVSPVEASLAMSSVCQGVQRKLDASVPVFVPRGVLPSLKQASTLNQTQLF</sequence>
<evidence type="ECO:0000259" key="6">
    <source>
        <dbReference type="PROSITE" id="PS50011"/>
    </source>
</evidence>
<dbReference type="Pfam" id="PF07714">
    <property type="entry name" value="PK_Tyr_Ser-Thr"/>
    <property type="match status" value="2"/>
</dbReference>
<feature type="region of interest" description="Disordered" evidence="5">
    <location>
        <begin position="444"/>
        <end position="465"/>
    </location>
</feature>
<dbReference type="EMBL" id="KN838545">
    <property type="protein sequence ID" value="KIK07753.1"/>
    <property type="molecule type" value="Genomic_DNA"/>
</dbReference>
<evidence type="ECO:0000256" key="2">
    <source>
        <dbReference type="ARBA" id="ARBA00022741"/>
    </source>
</evidence>
<dbReference type="SUPFAM" id="SSF56112">
    <property type="entry name" value="Protein kinase-like (PK-like)"/>
    <property type="match status" value="2"/>
</dbReference>
<keyword evidence="8" id="KW-1185">Reference proteome</keyword>
<dbReference type="GO" id="GO:0005524">
    <property type="term" value="F:ATP binding"/>
    <property type="evidence" value="ECO:0007669"/>
    <property type="project" value="InterPro"/>
</dbReference>
<dbReference type="PANTHER" id="PTHR44329:SF288">
    <property type="entry name" value="MITOGEN-ACTIVATED PROTEIN KINASE KINASE KINASE 20"/>
    <property type="match status" value="1"/>
</dbReference>